<evidence type="ECO:0008006" key="4">
    <source>
        <dbReference type="Google" id="ProtNLM"/>
    </source>
</evidence>
<sequence>MYIIQITGEYIQLDQLLKKEGLIQTGGETAIFLSEHKVSLNGIKVFEKRKKIRSGDALTIDETVYRIVGVNE</sequence>
<dbReference type="PROSITE" id="PS50889">
    <property type="entry name" value="S4"/>
    <property type="match status" value="1"/>
</dbReference>
<dbReference type="SUPFAM" id="SSF55174">
    <property type="entry name" value="Alpha-L RNA-binding motif"/>
    <property type="match status" value="1"/>
</dbReference>
<dbReference type="AlphaFoldDB" id="E4L9R1"/>
<proteinExistence type="predicted"/>
<dbReference type="EMBL" id="AENT01000024">
    <property type="protein sequence ID" value="EFR42604.1"/>
    <property type="molecule type" value="Genomic_DNA"/>
</dbReference>
<gene>
    <name evidence="2" type="ORF">HMPREF9220_0492</name>
</gene>
<dbReference type="RefSeq" id="WP_007554894.1">
    <property type="nucleotide sequence ID" value="NZ_AENT01000024.1"/>
</dbReference>
<evidence type="ECO:0000256" key="1">
    <source>
        <dbReference type="PROSITE-ProRule" id="PRU00182"/>
    </source>
</evidence>
<reference evidence="2 3" key="1">
    <citation type="submission" date="2010-11" db="EMBL/GenBank/DDBJ databases">
        <authorList>
            <person name="Durkin A.S."/>
            <person name="Madupu R."/>
            <person name="Torralba M."/>
            <person name="Gillis M."/>
            <person name="Methe B."/>
            <person name="Sutton G."/>
            <person name="Nelson K.E."/>
        </authorList>
    </citation>
    <scope>NUCLEOTIDE SEQUENCE [LARGE SCALE GENOMIC DNA]</scope>
    <source>
        <strain evidence="2 3">UPII 345-E</strain>
    </source>
</reference>
<name>E4L9R1_9FIRM</name>
<dbReference type="GO" id="GO:0003723">
    <property type="term" value="F:RNA binding"/>
    <property type="evidence" value="ECO:0007669"/>
    <property type="project" value="UniProtKB-KW"/>
</dbReference>
<dbReference type="InterPro" id="IPR036986">
    <property type="entry name" value="S4_RNA-bd_sf"/>
</dbReference>
<evidence type="ECO:0000313" key="3">
    <source>
        <dbReference type="Proteomes" id="UP000004594"/>
    </source>
</evidence>
<accession>E4L9R1</accession>
<evidence type="ECO:0000313" key="2">
    <source>
        <dbReference type="EMBL" id="EFR42604.1"/>
    </source>
</evidence>
<keyword evidence="1" id="KW-0694">RNA-binding</keyword>
<dbReference type="Proteomes" id="UP000004594">
    <property type="component" value="Unassembled WGS sequence"/>
</dbReference>
<dbReference type="eggNOG" id="COG2501">
    <property type="taxonomic scope" value="Bacteria"/>
</dbReference>
<dbReference type="Pfam" id="PF13275">
    <property type="entry name" value="S4_2"/>
    <property type="match status" value="1"/>
</dbReference>
<dbReference type="OrthoDB" id="9811532at2"/>
<organism evidence="2 3">
    <name type="scientific">Dialister micraerophilus UPII 345-E</name>
    <dbReference type="NCBI Taxonomy" id="910314"/>
    <lineage>
        <taxon>Bacteria</taxon>
        <taxon>Bacillati</taxon>
        <taxon>Bacillota</taxon>
        <taxon>Negativicutes</taxon>
        <taxon>Veillonellales</taxon>
        <taxon>Veillonellaceae</taxon>
        <taxon>Dialister</taxon>
    </lineage>
</organism>
<dbReference type="CDD" id="cd00165">
    <property type="entry name" value="S4"/>
    <property type="match status" value="1"/>
</dbReference>
<dbReference type="Gene3D" id="3.10.290.10">
    <property type="entry name" value="RNA-binding S4 domain"/>
    <property type="match status" value="1"/>
</dbReference>
<comment type="caution">
    <text evidence="2">The sequence shown here is derived from an EMBL/GenBank/DDBJ whole genome shotgun (WGS) entry which is preliminary data.</text>
</comment>
<protein>
    <recommendedName>
        <fullName evidence="4">S4 domain protein</fullName>
    </recommendedName>
</protein>